<dbReference type="PROSITE" id="PS50987">
    <property type="entry name" value="HTH_ARSR_2"/>
    <property type="match status" value="1"/>
</dbReference>
<evidence type="ECO:0000256" key="3">
    <source>
        <dbReference type="ARBA" id="ARBA00023163"/>
    </source>
</evidence>
<evidence type="ECO:0000259" key="4">
    <source>
        <dbReference type="PROSITE" id="PS50987"/>
    </source>
</evidence>
<dbReference type="Gene3D" id="1.10.10.10">
    <property type="entry name" value="Winged helix-like DNA-binding domain superfamily/Winged helix DNA-binding domain"/>
    <property type="match status" value="1"/>
</dbReference>
<dbReference type="InterPro" id="IPR011991">
    <property type="entry name" value="ArsR-like_HTH"/>
</dbReference>
<proteinExistence type="predicted"/>
<dbReference type="InterPro" id="IPR036388">
    <property type="entry name" value="WH-like_DNA-bd_sf"/>
</dbReference>
<organism evidence="5 6">
    <name type="scientific">Halapricum desulfuricans</name>
    <dbReference type="NCBI Taxonomy" id="2841257"/>
    <lineage>
        <taxon>Archaea</taxon>
        <taxon>Methanobacteriati</taxon>
        <taxon>Methanobacteriota</taxon>
        <taxon>Stenosarchaea group</taxon>
        <taxon>Halobacteria</taxon>
        <taxon>Halobacteriales</taxon>
        <taxon>Haloarculaceae</taxon>
        <taxon>Halapricum</taxon>
    </lineage>
</organism>
<reference evidence="5" key="1">
    <citation type="submission" date="2020-11" db="EMBL/GenBank/DDBJ databases">
        <title>Carbohydrate-dependent, anaerobic sulfur respiration: A novel catabolism in halophilic archaea.</title>
        <authorList>
            <person name="Sorokin D.Y."/>
            <person name="Messina E."/>
            <person name="Smedile F."/>
            <person name="La Cono V."/>
            <person name="Hallsworth J.E."/>
            <person name="Yakimov M.M."/>
        </authorList>
    </citation>
    <scope>NUCLEOTIDE SEQUENCE</scope>
    <source>
        <strain evidence="5">HSR12-1</strain>
    </source>
</reference>
<dbReference type="CDD" id="cd00090">
    <property type="entry name" value="HTH_ARSR"/>
    <property type="match status" value="1"/>
</dbReference>
<dbReference type="InterPro" id="IPR051011">
    <property type="entry name" value="Metal_resp_trans_reg"/>
</dbReference>
<evidence type="ECO:0000313" key="5">
    <source>
        <dbReference type="EMBL" id="QSG05175.1"/>
    </source>
</evidence>
<dbReference type="GO" id="GO:0003677">
    <property type="term" value="F:DNA binding"/>
    <property type="evidence" value="ECO:0007669"/>
    <property type="project" value="UniProtKB-KW"/>
</dbReference>
<dbReference type="EMBL" id="CP064787">
    <property type="protein sequence ID" value="QSG05175.1"/>
    <property type="molecule type" value="Genomic_DNA"/>
</dbReference>
<gene>
    <name evidence="5" type="primary">arsR8</name>
    <name evidence="5" type="ORF">HSR121_0823</name>
</gene>
<name>A0A897N362_9EURY</name>
<dbReference type="SUPFAM" id="SSF46785">
    <property type="entry name" value="Winged helix' DNA-binding domain"/>
    <property type="match status" value="1"/>
</dbReference>
<dbReference type="InterPro" id="IPR036390">
    <property type="entry name" value="WH_DNA-bd_sf"/>
</dbReference>
<dbReference type="PANTHER" id="PTHR43132:SF2">
    <property type="entry name" value="ARSENICAL RESISTANCE OPERON REPRESSOR ARSR-RELATED"/>
    <property type="match status" value="1"/>
</dbReference>
<keyword evidence="2" id="KW-0238">DNA-binding</keyword>
<dbReference type="PANTHER" id="PTHR43132">
    <property type="entry name" value="ARSENICAL RESISTANCE OPERON REPRESSOR ARSR-RELATED"/>
    <property type="match status" value="1"/>
</dbReference>
<keyword evidence="3" id="KW-0804">Transcription</keyword>
<dbReference type="Pfam" id="PF12840">
    <property type="entry name" value="HTH_20"/>
    <property type="match status" value="1"/>
</dbReference>
<evidence type="ECO:0000313" key="6">
    <source>
        <dbReference type="Proteomes" id="UP000663525"/>
    </source>
</evidence>
<keyword evidence="1" id="KW-0805">Transcription regulation</keyword>
<accession>A0A897N362</accession>
<evidence type="ECO:0000256" key="1">
    <source>
        <dbReference type="ARBA" id="ARBA00023015"/>
    </source>
</evidence>
<feature type="domain" description="HTH arsR-type" evidence="4">
    <location>
        <begin position="23"/>
        <end position="119"/>
    </location>
</feature>
<dbReference type="SMART" id="SM00418">
    <property type="entry name" value="HTH_ARSR"/>
    <property type="match status" value="1"/>
</dbReference>
<protein>
    <submittedName>
        <fullName evidence="5">Transcriptional regulator containing HTH domain,ArsR family</fullName>
    </submittedName>
</protein>
<dbReference type="GeneID" id="68854457"/>
<dbReference type="Proteomes" id="UP000663525">
    <property type="component" value="Chromosome"/>
</dbReference>
<dbReference type="GO" id="GO:0003700">
    <property type="term" value="F:DNA-binding transcription factor activity"/>
    <property type="evidence" value="ECO:0007669"/>
    <property type="project" value="InterPro"/>
</dbReference>
<dbReference type="InterPro" id="IPR001845">
    <property type="entry name" value="HTH_ArsR_DNA-bd_dom"/>
</dbReference>
<dbReference type="RefSeq" id="WP_229114878.1">
    <property type="nucleotide sequence ID" value="NZ_CP064787.1"/>
</dbReference>
<sequence>MAESGDRARRQPGNGRERFLPEQSLLELSDYLAMQRAIGNETRFRLLSMLVERGPMTPTELEELLDVPGNTLHYHLDELVDVGLIENRKRSEPDHEGLYSYYRATSLGEGILTHGVRELIDEEWAALDAYSHD</sequence>
<dbReference type="AlphaFoldDB" id="A0A897N362"/>
<evidence type="ECO:0000256" key="2">
    <source>
        <dbReference type="ARBA" id="ARBA00023125"/>
    </source>
</evidence>